<dbReference type="PRINTS" id="PR00032">
    <property type="entry name" value="HTHARAC"/>
</dbReference>
<dbReference type="GO" id="GO:0000976">
    <property type="term" value="F:transcription cis-regulatory region binding"/>
    <property type="evidence" value="ECO:0007669"/>
    <property type="project" value="TreeGrafter"/>
</dbReference>
<dbReference type="InterPro" id="IPR018060">
    <property type="entry name" value="HTH_AraC"/>
</dbReference>
<keyword evidence="1" id="KW-0805">Transcription regulation</keyword>
<protein>
    <recommendedName>
        <fullName evidence="4">HTH araC/xylS-type domain-containing protein</fullName>
    </recommendedName>
</protein>
<name>A0A0M2V3J4_9GAMM</name>
<evidence type="ECO:0000256" key="3">
    <source>
        <dbReference type="ARBA" id="ARBA00023163"/>
    </source>
</evidence>
<dbReference type="AlphaFoldDB" id="A0A0M2V3J4"/>
<dbReference type="SUPFAM" id="SSF46689">
    <property type="entry name" value="Homeodomain-like"/>
    <property type="match status" value="1"/>
</dbReference>
<dbReference type="GO" id="GO:0005829">
    <property type="term" value="C:cytosol"/>
    <property type="evidence" value="ECO:0007669"/>
    <property type="project" value="TreeGrafter"/>
</dbReference>
<dbReference type="PANTHER" id="PTHR47894:SF1">
    <property type="entry name" value="HTH-TYPE TRANSCRIPTIONAL REGULATOR VQSM"/>
    <property type="match status" value="1"/>
</dbReference>
<dbReference type="InterPro" id="IPR020449">
    <property type="entry name" value="Tscrpt_reg_AraC-type_HTH"/>
</dbReference>
<gene>
    <name evidence="5" type="ORF">WG68_11645</name>
</gene>
<evidence type="ECO:0000259" key="4">
    <source>
        <dbReference type="PROSITE" id="PS01124"/>
    </source>
</evidence>
<evidence type="ECO:0000256" key="1">
    <source>
        <dbReference type="ARBA" id="ARBA00023015"/>
    </source>
</evidence>
<accession>A0A0M2V3J4</accession>
<feature type="domain" description="HTH araC/xylS-type" evidence="4">
    <location>
        <begin position="23"/>
        <end position="124"/>
    </location>
</feature>
<evidence type="ECO:0000313" key="5">
    <source>
        <dbReference type="EMBL" id="KKO45201.1"/>
    </source>
</evidence>
<dbReference type="OrthoDB" id="5582699at2"/>
<dbReference type="RefSeq" id="WP_046557989.1">
    <property type="nucleotide sequence ID" value="NZ_LAHO01000011.1"/>
</dbReference>
<evidence type="ECO:0000313" key="6">
    <source>
        <dbReference type="Proteomes" id="UP000034228"/>
    </source>
</evidence>
<proteinExistence type="predicted"/>
<dbReference type="PANTHER" id="PTHR47894">
    <property type="entry name" value="HTH-TYPE TRANSCRIPTIONAL REGULATOR GADX"/>
    <property type="match status" value="1"/>
</dbReference>
<evidence type="ECO:0000256" key="2">
    <source>
        <dbReference type="ARBA" id="ARBA00023125"/>
    </source>
</evidence>
<dbReference type="Proteomes" id="UP000034228">
    <property type="component" value="Unassembled WGS sequence"/>
</dbReference>
<dbReference type="STRING" id="336831.WG68_11645"/>
<comment type="caution">
    <text evidence="5">The sequence shown here is derived from an EMBL/GenBank/DDBJ whole genome shotgun (WGS) entry which is preliminary data.</text>
</comment>
<organism evidence="5 6">
    <name type="scientific">Arsukibacterium ikkense</name>
    <dbReference type="NCBI Taxonomy" id="336831"/>
    <lineage>
        <taxon>Bacteria</taxon>
        <taxon>Pseudomonadati</taxon>
        <taxon>Pseudomonadota</taxon>
        <taxon>Gammaproteobacteria</taxon>
        <taxon>Chromatiales</taxon>
        <taxon>Chromatiaceae</taxon>
        <taxon>Arsukibacterium</taxon>
    </lineage>
</organism>
<keyword evidence="2" id="KW-0238">DNA-binding</keyword>
<sequence>MTIGTFNLLHYHAVNNRNDHSLNTPLMLLRQQIYQQLPQVPRLSMTAKALHMSSRSLQRFLQGKNTSFRLLVSECRHRLAQQYLQEKTFSIQQIATQLGFEEQSSFQKAFKSWQGCSPGVYRQRSSTIISRPYPGNTLASRQVMYGTN</sequence>
<dbReference type="PROSITE" id="PS01124">
    <property type="entry name" value="HTH_ARAC_FAMILY_2"/>
    <property type="match status" value="1"/>
</dbReference>
<dbReference type="InterPro" id="IPR009057">
    <property type="entry name" value="Homeodomain-like_sf"/>
</dbReference>
<dbReference type="GO" id="GO:0003700">
    <property type="term" value="F:DNA-binding transcription factor activity"/>
    <property type="evidence" value="ECO:0007669"/>
    <property type="project" value="InterPro"/>
</dbReference>
<dbReference type="EMBL" id="LAHO01000011">
    <property type="protein sequence ID" value="KKO45201.1"/>
    <property type="molecule type" value="Genomic_DNA"/>
</dbReference>
<dbReference type="SMART" id="SM00342">
    <property type="entry name" value="HTH_ARAC"/>
    <property type="match status" value="1"/>
</dbReference>
<dbReference type="Gene3D" id="1.10.10.60">
    <property type="entry name" value="Homeodomain-like"/>
    <property type="match status" value="1"/>
</dbReference>
<keyword evidence="6" id="KW-1185">Reference proteome</keyword>
<keyword evidence="3" id="KW-0804">Transcription</keyword>
<reference evidence="5 6" key="1">
    <citation type="submission" date="2015-03" db="EMBL/GenBank/DDBJ databases">
        <title>Draft genome sequences of two protease-producing strains of Arsukibacterium isolated from two cold and alkaline environments.</title>
        <authorList>
            <person name="Lylloff J.E."/>
            <person name="Skov L.B."/>
            <person name="Jepsen M."/>
            <person name="Hallin P.F."/>
            <person name="Sorensen S.J."/>
            <person name="Stougaard P."/>
            <person name="Glaring M.A."/>
        </authorList>
    </citation>
    <scope>NUCLEOTIDE SEQUENCE [LARGE SCALE GENOMIC DNA]</scope>
    <source>
        <strain evidence="5 6">GCM72</strain>
    </source>
</reference>
<dbReference type="Pfam" id="PF12833">
    <property type="entry name" value="HTH_18"/>
    <property type="match status" value="1"/>
</dbReference>